<dbReference type="EMBL" id="RWGY01000007">
    <property type="protein sequence ID" value="TVU39123.1"/>
    <property type="molecule type" value="Genomic_DNA"/>
</dbReference>
<evidence type="ECO:0000256" key="2">
    <source>
        <dbReference type="ARBA" id="ARBA00004922"/>
    </source>
</evidence>
<evidence type="ECO:0000256" key="6">
    <source>
        <dbReference type="ARBA" id="ARBA00022989"/>
    </source>
</evidence>
<evidence type="ECO:0000313" key="12">
    <source>
        <dbReference type="Proteomes" id="UP000324897"/>
    </source>
</evidence>
<comment type="function">
    <text evidence="8 9">Intramembrane glycolipid transporter that operates in the biosynthetic pathway of dolichol-linked oligosaccharides, the glycan precursors employed in protein asparagine (N)-glycosylation. The sequential addition of sugars to dolichol pyrophosphate produces dolichol-linked oligosaccharides containing fourteen sugars, including two GlcNAcs, nine mannoses and three glucoses. Once assembled, the oligosaccharide is transferred from the lipid to nascent proteins by oligosaccharyltransferases. The assembly of dolichol-linked oligosaccharides begins on the cytosolic side of the endoplasmic reticulum membrane and finishes in its lumen. RFT1 could mediate the translocation of the cytosolically oriented intermediate DolPP-GlcNAc2Man5, produced by ALG11, into the ER lumen where dolichol-linked oligosaccharides assembly continues. However, the intramembrane lipid transporter activity could not be confirmed in vitro.</text>
</comment>
<evidence type="ECO:0000256" key="1">
    <source>
        <dbReference type="ARBA" id="ARBA00004477"/>
    </source>
</evidence>
<dbReference type="InterPro" id="IPR007594">
    <property type="entry name" value="RFT1"/>
</dbReference>
<comment type="subcellular location">
    <subcellularLocation>
        <location evidence="1 9">Endoplasmic reticulum membrane</location>
        <topology evidence="1 9">Multi-pass membrane protein</topology>
    </subcellularLocation>
</comment>
<sequence length="515" mass="57196">MDDAALLAGAGEAAAAANPSAAAGAAVMGVFKYNFAAQFLSRVLPFLFNIWFVRHLGKDDSAVSAYALQLPLLINSILFLSREGFRRACLRNDSQSGDVLTDEAILKIAWMVIPFGILITSVGCLFVLGVKKLKLSDPYAKATLIIGFACILELLAEPLYILSQKKKYYNIRVYTEPAANLLRCLTTFILVKGHTKVEKLVAFSLSQVAYGACIFFGYWTYFLIFADINTFDLLPLRLSNLMGYDKQLLHMCMLFTGQTFRKLILQEGEKFILVLFDTPYNQAAYGLVDKLGKESGESPPNISGLEGSLLGALKLIMIIGLVVISFGPSYSYTLLKLLYGERHSDGEASVVLRYYCFYIISLAMNGTSESFLHAVANENQLKKSNDMLLIFSVIYIILNVVLIKFAGAVGLIAANSINMSLRITYSVLFIKNYFKGSFSFRRCLPAGWGILLISGLTTAFSERMFLDRKRFKQTLPIHIAIGVMCLSVSALEIYRGEKQFLRQIFGTLKGHDKLQ</sequence>
<feature type="transmembrane region" description="Helical" evidence="9">
    <location>
        <begin position="442"/>
        <end position="460"/>
    </location>
</feature>
<comment type="caution">
    <text evidence="11">The sequence shown here is derived from an EMBL/GenBank/DDBJ whole genome shotgun (WGS) entry which is preliminary data.</text>
</comment>
<protein>
    <recommendedName>
        <fullName evidence="9">Protein RFT1 homolog</fullName>
    </recommendedName>
</protein>
<dbReference type="Proteomes" id="UP000324897">
    <property type="component" value="Chromosome 4"/>
</dbReference>
<keyword evidence="5" id="KW-0256">Endoplasmic reticulum</keyword>
<keyword evidence="7 9" id="KW-0472">Membrane</keyword>
<feature type="transmembrane region" description="Helical" evidence="9">
    <location>
        <begin position="352"/>
        <end position="375"/>
    </location>
</feature>
<dbReference type="OrthoDB" id="773693at2759"/>
<evidence type="ECO:0000313" key="11">
    <source>
        <dbReference type="EMBL" id="TVU39123.1"/>
    </source>
</evidence>
<organism evidence="11 12">
    <name type="scientific">Eragrostis curvula</name>
    <name type="common">weeping love grass</name>
    <dbReference type="NCBI Taxonomy" id="38414"/>
    <lineage>
        <taxon>Eukaryota</taxon>
        <taxon>Viridiplantae</taxon>
        <taxon>Streptophyta</taxon>
        <taxon>Embryophyta</taxon>
        <taxon>Tracheophyta</taxon>
        <taxon>Spermatophyta</taxon>
        <taxon>Magnoliopsida</taxon>
        <taxon>Liliopsida</taxon>
        <taxon>Poales</taxon>
        <taxon>Poaceae</taxon>
        <taxon>PACMAD clade</taxon>
        <taxon>Chloridoideae</taxon>
        <taxon>Eragrostideae</taxon>
        <taxon>Eragrostidinae</taxon>
        <taxon>Eragrostis</taxon>
    </lineage>
</organism>
<evidence type="ECO:0000256" key="9">
    <source>
        <dbReference type="RuleBase" id="RU365067"/>
    </source>
</evidence>
<feature type="transmembrane region" description="Helical" evidence="9">
    <location>
        <begin position="208"/>
        <end position="228"/>
    </location>
</feature>
<gene>
    <name evidence="11" type="ORF">EJB05_12528</name>
    <name evidence="10" type="ORF">EJB05_56245</name>
</gene>
<dbReference type="Pfam" id="PF04506">
    <property type="entry name" value="Rft-1"/>
    <property type="match status" value="2"/>
</dbReference>
<dbReference type="EMBL" id="RWGY01000855">
    <property type="protein sequence ID" value="TVT98448.1"/>
    <property type="molecule type" value="Genomic_DNA"/>
</dbReference>
<feature type="transmembrane region" description="Helical" evidence="9">
    <location>
        <begin position="387"/>
        <end position="406"/>
    </location>
</feature>
<feature type="transmembrane region" description="Helical" evidence="9">
    <location>
        <begin position="475"/>
        <end position="494"/>
    </location>
</feature>
<dbReference type="PANTHER" id="PTHR13117:SF5">
    <property type="entry name" value="PROTEIN RFT1 HOMOLOG"/>
    <property type="match status" value="1"/>
</dbReference>
<keyword evidence="4 9" id="KW-0812">Transmembrane</keyword>
<accession>A0A5J9VTP9</accession>
<evidence type="ECO:0000256" key="4">
    <source>
        <dbReference type="ARBA" id="ARBA00022692"/>
    </source>
</evidence>
<comment type="pathway">
    <text evidence="2">Protein modification; protein glycosylation.</text>
</comment>
<dbReference type="GO" id="GO:0034203">
    <property type="term" value="P:glycolipid translocation"/>
    <property type="evidence" value="ECO:0007669"/>
    <property type="project" value="TreeGrafter"/>
</dbReference>
<reference evidence="11 12" key="1">
    <citation type="journal article" date="2019" name="Sci. Rep.">
        <title>A high-quality genome of Eragrostis curvula grass provides insights into Poaceae evolution and supports new strategies to enhance forage quality.</title>
        <authorList>
            <person name="Carballo J."/>
            <person name="Santos B.A.C.M."/>
            <person name="Zappacosta D."/>
            <person name="Garbus I."/>
            <person name="Selva J.P."/>
            <person name="Gallo C.A."/>
            <person name="Diaz A."/>
            <person name="Albertini E."/>
            <person name="Caccamo M."/>
            <person name="Echenique V."/>
        </authorList>
    </citation>
    <scope>NUCLEOTIDE SEQUENCE [LARGE SCALE GENOMIC DNA]</scope>
    <source>
        <strain evidence="12">cv. Victoria</strain>
        <tissue evidence="11">Leaf</tissue>
    </source>
</reference>
<evidence type="ECO:0000256" key="3">
    <source>
        <dbReference type="ARBA" id="ARBA00010288"/>
    </source>
</evidence>
<dbReference type="PANTHER" id="PTHR13117">
    <property type="entry name" value="ENDOPLASMIC RETICULUM MULTISPAN TRANSMEMBRANE PROTEIN-RELATED"/>
    <property type="match status" value="1"/>
</dbReference>
<keyword evidence="12" id="KW-1185">Reference proteome</keyword>
<evidence type="ECO:0000256" key="7">
    <source>
        <dbReference type="ARBA" id="ARBA00023136"/>
    </source>
</evidence>
<feature type="transmembrane region" description="Helical" evidence="9">
    <location>
        <begin position="142"/>
        <end position="162"/>
    </location>
</feature>
<dbReference type="Gramene" id="TVU39123">
    <property type="protein sequence ID" value="TVU39123"/>
    <property type="gene ID" value="EJB05_12528"/>
</dbReference>
<evidence type="ECO:0000256" key="8">
    <source>
        <dbReference type="ARBA" id="ARBA00045912"/>
    </source>
</evidence>
<evidence type="ECO:0000256" key="5">
    <source>
        <dbReference type="ARBA" id="ARBA00022824"/>
    </source>
</evidence>
<dbReference type="GO" id="GO:0005789">
    <property type="term" value="C:endoplasmic reticulum membrane"/>
    <property type="evidence" value="ECO:0007669"/>
    <property type="project" value="UniProtKB-SubCell"/>
</dbReference>
<comment type="caution">
    <text evidence="9">Lacks conserved residue(s) required for the propagation of feature annotation.</text>
</comment>
<feature type="transmembrane region" description="Helical" evidence="9">
    <location>
        <begin position="105"/>
        <end position="130"/>
    </location>
</feature>
<dbReference type="AlphaFoldDB" id="A0A5J9VTP9"/>
<evidence type="ECO:0000313" key="10">
    <source>
        <dbReference type="EMBL" id="TVT98448.1"/>
    </source>
</evidence>
<name>A0A5J9VTP9_9POAL</name>
<dbReference type="Gramene" id="TVT98448">
    <property type="protein sequence ID" value="TVT98448"/>
    <property type="gene ID" value="EJB05_56245"/>
</dbReference>
<feature type="transmembrane region" description="Helical" evidence="9">
    <location>
        <begin position="312"/>
        <end position="332"/>
    </location>
</feature>
<keyword evidence="6 9" id="KW-1133">Transmembrane helix</keyword>
<comment type="similarity">
    <text evidence="3 9">Belongs to the RFT1 family.</text>
</comment>
<feature type="transmembrane region" description="Helical" evidence="9">
    <location>
        <begin position="65"/>
        <end position="85"/>
    </location>
</feature>
<dbReference type="GO" id="GO:0006488">
    <property type="term" value="P:dolichol-linked oligosaccharide biosynthetic process"/>
    <property type="evidence" value="ECO:0007669"/>
    <property type="project" value="InterPro"/>
</dbReference>
<proteinExistence type="inferred from homology"/>